<keyword evidence="2" id="KW-0804">Transcription</keyword>
<sequence>MSAEPSPRQSRGKQRKSYRVEDEYSFLDEDEDGSTPSRTRTPALQEDDNDDGDDFMPDAQEEEPEEDLDEDVIEDDEDDAEAVDEENTDDEFMEPRRHAARGSNAIGMGPILGPNTPKSGREKLVADNIPSPVTFAKGGGIKVRSADNENKLRTRGVADFEKVGGHEPRLKTLFGPESEDLKPILTSRDYWISQETLPIRRPDTIRLNDPFFGSLRRSFFETSEARKKEIKTLRTWYVDTGKYVLAKAQKCRELSTTEGKAYMGTSGRETMNVLWGPANNPQVHTLQKGSRKKIAEAFDNDQKRRGWLFHLGSRVKEAQWATNEDNSTQYLAVAVEQKSTACWQPNPMENPKAPAFNPTHPYAASVQIWAFEATKKGELDTSKEPRLELVICTDWGEPKQLRWCPVGATDGSKQSNNEQGIHLGLLAGTWSDGRARILDVIVPSYGPNTDVPTYVHYSRAAFEVQFPSTIPSCLHWLSGTTLAVATAAGTVGIWTMTRPGTLAAPEIIDHSPKPWFYQQLADTYILTISSGWPSQPHYLSISTADGFARLFDLRSPNADTTASIRGRTLCLTQSWHEQTQSFVMPDEHYMLKHTPIRRYYHNLYSMRLESSITRVATSPVHPGVLIGGTDGTVETSNPIGRIVNYKVIPWQQKWFVHEWRGPIDNMLVKLTQEEDVQILEAGPVEQPADTSLPGTQDGDTASPSIKPTKVPHAILSQPLVRITEGYKATQPGIAHTIMTKKSNNNPDVGKGVTIFEEESAITTLAWNPNLKFGTWAVAGMASGLLRVEDIGITAKE</sequence>
<evidence type="ECO:0000256" key="1">
    <source>
        <dbReference type="ARBA" id="ARBA00004123"/>
    </source>
</evidence>
<feature type="compositionally biased region" description="Acidic residues" evidence="4">
    <location>
        <begin position="45"/>
        <end position="92"/>
    </location>
</feature>
<name>A0A6A5T5I4_9PLEO</name>
<keyword evidence="3" id="KW-0539">Nucleus</keyword>
<proteinExistence type="predicted"/>
<dbReference type="Proteomes" id="UP000800038">
    <property type="component" value="Unassembled WGS sequence"/>
</dbReference>
<dbReference type="EMBL" id="ML975997">
    <property type="protein sequence ID" value="KAF1947873.1"/>
    <property type="molecule type" value="Genomic_DNA"/>
</dbReference>
<accession>A0A6A5T5I4</accession>
<evidence type="ECO:0000256" key="4">
    <source>
        <dbReference type="SAM" id="MobiDB-lite"/>
    </source>
</evidence>
<gene>
    <name evidence="5" type="ORF">EJ02DRAFT_364255</name>
</gene>
<dbReference type="OrthoDB" id="4703at2759"/>
<dbReference type="Gene3D" id="2.130.10.10">
    <property type="entry name" value="YVTN repeat-like/Quinoprotein amine dehydrogenase"/>
    <property type="match status" value="1"/>
</dbReference>
<dbReference type="InterPro" id="IPR015943">
    <property type="entry name" value="WD40/YVTN_repeat-like_dom_sf"/>
</dbReference>
<reference evidence="5" key="1">
    <citation type="journal article" date="2020" name="Stud. Mycol.">
        <title>101 Dothideomycetes genomes: a test case for predicting lifestyles and emergence of pathogens.</title>
        <authorList>
            <person name="Haridas S."/>
            <person name="Albert R."/>
            <person name="Binder M."/>
            <person name="Bloem J."/>
            <person name="Labutti K."/>
            <person name="Salamov A."/>
            <person name="Andreopoulos B."/>
            <person name="Baker S."/>
            <person name="Barry K."/>
            <person name="Bills G."/>
            <person name="Bluhm B."/>
            <person name="Cannon C."/>
            <person name="Castanera R."/>
            <person name="Culley D."/>
            <person name="Daum C."/>
            <person name="Ezra D."/>
            <person name="Gonzalez J."/>
            <person name="Henrissat B."/>
            <person name="Kuo A."/>
            <person name="Liang C."/>
            <person name="Lipzen A."/>
            <person name="Lutzoni F."/>
            <person name="Magnuson J."/>
            <person name="Mondo S."/>
            <person name="Nolan M."/>
            <person name="Ohm R."/>
            <person name="Pangilinan J."/>
            <person name="Park H.-J."/>
            <person name="Ramirez L."/>
            <person name="Alfaro M."/>
            <person name="Sun H."/>
            <person name="Tritt A."/>
            <person name="Yoshinaga Y."/>
            <person name="Zwiers L.-H."/>
            <person name="Turgeon B."/>
            <person name="Goodwin S."/>
            <person name="Spatafora J."/>
            <person name="Crous P."/>
            <person name="Grigoriev I."/>
        </authorList>
    </citation>
    <scope>NUCLEOTIDE SEQUENCE</scope>
    <source>
        <strain evidence="5">CBS 161.51</strain>
    </source>
</reference>
<dbReference type="InterPro" id="IPR036322">
    <property type="entry name" value="WD40_repeat_dom_sf"/>
</dbReference>
<dbReference type="GO" id="GO:0006383">
    <property type="term" value="P:transcription by RNA polymerase III"/>
    <property type="evidence" value="ECO:0007669"/>
    <property type="project" value="TreeGrafter"/>
</dbReference>
<evidence type="ECO:0000313" key="5">
    <source>
        <dbReference type="EMBL" id="KAF1947873.1"/>
    </source>
</evidence>
<protein>
    <recommendedName>
        <fullName evidence="7">WD40 repeat-like protein</fullName>
    </recommendedName>
</protein>
<organism evidence="5 6">
    <name type="scientific">Clathrospora elynae</name>
    <dbReference type="NCBI Taxonomy" id="706981"/>
    <lineage>
        <taxon>Eukaryota</taxon>
        <taxon>Fungi</taxon>
        <taxon>Dikarya</taxon>
        <taxon>Ascomycota</taxon>
        <taxon>Pezizomycotina</taxon>
        <taxon>Dothideomycetes</taxon>
        <taxon>Pleosporomycetidae</taxon>
        <taxon>Pleosporales</taxon>
        <taxon>Diademaceae</taxon>
        <taxon>Clathrospora</taxon>
    </lineage>
</organism>
<feature type="region of interest" description="Disordered" evidence="4">
    <location>
        <begin position="684"/>
        <end position="708"/>
    </location>
</feature>
<dbReference type="PANTHER" id="PTHR15052">
    <property type="entry name" value="RNA POLYMERASE III TRANSCRIPTION INITIATION FACTOR COMPLEX SUBUNIT"/>
    <property type="match status" value="1"/>
</dbReference>
<evidence type="ECO:0000256" key="2">
    <source>
        <dbReference type="ARBA" id="ARBA00023163"/>
    </source>
</evidence>
<dbReference type="GO" id="GO:0005634">
    <property type="term" value="C:nucleus"/>
    <property type="evidence" value="ECO:0007669"/>
    <property type="project" value="UniProtKB-SubCell"/>
</dbReference>
<dbReference type="InterPro" id="IPR052416">
    <property type="entry name" value="GTF3C_component"/>
</dbReference>
<keyword evidence="6" id="KW-1185">Reference proteome</keyword>
<evidence type="ECO:0008006" key="7">
    <source>
        <dbReference type="Google" id="ProtNLM"/>
    </source>
</evidence>
<feature type="compositionally biased region" description="Polar residues" evidence="4">
    <location>
        <begin position="688"/>
        <end position="705"/>
    </location>
</feature>
<feature type="compositionally biased region" description="Acidic residues" evidence="4">
    <location>
        <begin position="23"/>
        <end position="33"/>
    </location>
</feature>
<dbReference type="PANTHER" id="PTHR15052:SF2">
    <property type="entry name" value="GENERAL TRANSCRIPTION FACTOR 3C POLYPEPTIDE 2"/>
    <property type="match status" value="1"/>
</dbReference>
<dbReference type="SUPFAM" id="SSF50978">
    <property type="entry name" value="WD40 repeat-like"/>
    <property type="match status" value="1"/>
</dbReference>
<evidence type="ECO:0000256" key="3">
    <source>
        <dbReference type="ARBA" id="ARBA00023242"/>
    </source>
</evidence>
<evidence type="ECO:0000313" key="6">
    <source>
        <dbReference type="Proteomes" id="UP000800038"/>
    </source>
</evidence>
<dbReference type="GO" id="GO:0000127">
    <property type="term" value="C:transcription factor TFIIIC complex"/>
    <property type="evidence" value="ECO:0007669"/>
    <property type="project" value="TreeGrafter"/>
</dbReference>
<dbReference type="AlphaFoldDB" id="A0A6A5T5I4"/>
<feature type="region of interest" description="Disordered" evidence="4">
    <location>
        <begin position="1"/>
        <end position="94"/>
    </location>
</feature>
<comment type="subcellular location">
    <subcellularLocation>
        <location evidence="1">Nucleus</location>
    </subcellularLocation>
</comment>